<sequence>MAHEISERHYDDWESTVYCSLKNVFTPFIVRLVGDNLRRILGITHIRGDELAQQTPSYDFTCTRRQANSIR</sequence>
<dbReference type="Proteomes" id="UP000663868">
    <property type="component" value="Unassembled WGS sequence"/>
</dbReference>
<evidence type="ECO:0000313" key="1">
    <source>
        <dbReference type="EMBL" id="CAF4427411.1"/>
    </source>
</evidence>
<accession>A0A820QZQ5</accession>
<organism evidence="1 2">
    <name type="scientific">Adineta steineri</name>
    <dbReference type="NCBI Taxonomy" id="433720"/>
    <lineage>
        <taxon>Eukaryota</taxon>
        <taxon>Metazoa</taxon>
        <taxon>Spiralia</taxon>
        <taxon>Gnathifera</taxon>
        <taxon>Rotifera</taxon>
        <taxon>Eurotatoria</taxon>
        <taxon>Bdelloidea</taxon>
        <taxon>Adinetida</taxon>
        <taxon>Adinetidae</taxon>
        <taxon>Adineta</taxon>
    </lineage>
</organism>
<comment type="caution">
    <text evidence="1">The sequence shown here is derived from an EMBL/GenBank/DDBJ whole genome shotgun (WGS) entry which is preliminary data.</text>
</comment>
<feature type="non-terminal residue" evidence="1">
    <location>
        <position position="1"/>
    </location>
</feature>
<protein>
    <submittedName>
        <fullName evidence="1">Uncharacterized protein</fullName>
    </submittedName>
</protein>
<dbReference type="AlphaFoldDB" id="A0A820QZQ5"/>
<evidence type="ECO:0000313" key="2">
    <source>
        <dbReference type="Proteomes" id="UP000663868"/>
    </source>
</evidence>
<dbReference type="EMBL" id="CAJOBB010028086">
    <property type="protein sequence ID" value="CAF4427411.1"/>
    <property type="molecule type" value="Genomic_DNA"/>
</dbReference>
<proteinExistence type="predicted"/>
<reference evidence="1" key="1">
    <citation type="submission" date="2021-02" db="EMBL/GenBank/DDBJ databases">
        <authorList>
            <person name="Nowell W R."/>
        </authorList>
    </citation>
    <scope>NUCLEOTIDE SEQUENCE</scope>
</reference>
<name>A0A820QZQ5_9BILA</name>
<gene>
    <name evidence="1" type="ORF">KXQ929_LOCUS52574</name>
</gene>